<feature type="domain" description="NAD(P)-binding" evidence="1">
    <location>
        <begin position="7"/>
        <end position="145"/>
    </location>
</feature>
<evidence type="ECO:0000259" key="1">
    <source>
        <dbReference type="Pfam" id="PF13460"/>
    </source>
</evidence>
<keyword evidence="3" id="KW-1185">Reference proteome</keyword>
<reference evidence="2 3" key="1">
    <citation type="journal article" date="2019" name="Int. J. Syst. Evol. Microbiol.">
        <title>The Global Catalogue of Microorganisms (GCM) 10K type strain sequencing project: providing services to taxonomists for standard genome sequencing and annotation.</title>
        <authorList>
            <consortium name="The Broad Institute Genomics Platform"/>
            <consortium name="The Broad Institute Genome Sequencing Center for Infectious Disease"/>
            <person name="Wu L."/>
            <person name="Ma J."/>
        </authorList>
    </citation>
    <scope>NUCLEOTIDE SEQUENCE [LARGE SCALE GENOMIC DNA]</scope>
    <source>
        <strain evidence="2 3">JCM 11136</strain>
    </source>
</reference>
<dbReference type="PANTHER" id="PTHR43162">
    <property type="match status" value="1"/>
</dbReference>
<dbReference type="EMBL" id="BAAAHQ010000023">
    <property type="protein sequence ID" value="GAA0937261.1"/>
    <property type="molecule type" value="Genomic_DNA"/>
</dbReference>
<proteinExistence type="predicted"/>
<dbReference type="InterPro" id="IPR036291">
    <property type="entry name" value="NAD(P)-bd_dom_sf"/>
</dbReference>
<dbReference type="Gene3D" id="3.40.50.720">
    <property type="entry name" value="NAD(P)-binding Rossmann-like Domain"/>
    <property type="match status" value="1"/>
</dbReference>
<dbReference type="Proteomes" id="UP001501578">
    <property type="component" value="Unassembled WGS sequence"/>
</dbReference>
<dbReference type="Gene3D" id="3.90.25.10">
    <property type="entry name" value="UDP-galactose 4-epimerase, domain 1"/>
    <property type="match status" value="1"/>
</dbReference>
<organism evidence="2 3">
    <name type="scientific">Nonomuraea longicatena</name>
    <dbReference type="NCBI Taxonomy" id="83682"/>
    <lineage>
        <taxon>Bacteria</taxon>
        <taxon>Bacillati</taxon>
        <taxon>Actinomycetota</taxon>
        <taxon>Actinomycetes</taxon>
        <taxon>Streptosporangiales</taxon>
        <taxon>Streptosporangiaceae</taxon>
        <taxon>Nonomuraea</taxon>
    </lineage>
</organism>
<dbReference type="InterPro" id="IPR016040">
    <property type="entry name" value="NAD(P)-bd_dom"/>
</dbReference>
<dbReference type="InterPro" id="IPR051604">
    <property type="entry name" value="Ergot_Alk_Oxidoreductase"/>
</dbReference>
<dbReference type="Pfam" id="PF13460">
    <property type="entry name" value="NAD_binding_10"/>
    <property type="match status" value="1"/>
</dbReference>
<protein>
    <submittedName>
        <fullName evidence="2">NAD(P)H-binding protein</fullName>
    </submittedName>
</protein>
<dbReference type="SUPFAM" id="SSF51735">
    <property type="entry name" value="NAD(P)-binding Rossmann-fold domains"/>
    <property type="match status" value="1"/>
</dbReference>
<name>A0ABN1Q418_9ACTN</name>
<evidence type="ECO:0000313" key="2">
    <source>
        <dbReference type="EMBL" id="GAA0937261.1"/>
    </source>
</evidence>
<gene>
    <name evidence="2" type="ORF">GCM10009560_46460</name>
</gene>
<comment type="caution">
    <text evidence="2">The sequence shown here is derived from an EMBL/GenBank/DDBJ whole genome shotgun (WGS) entry which is preliminary data.</text>
</comment>
<dbReference type="RefSeq" id="WP_343952064.1">
    <property type="nucleotide sequence ID" value="NZ_BAAAHQ010000023.1"/>
</dbReference>
<sequence>MTVLVTGASGKVGRRVVDALTRRGRRVRPGSRRSAVRLDWADPATWQQALDGVESVFLLVPGGDDGHRSVAGVGERVVSFVEAAESAGVGKIVLMTALGMQYAPAEVEQRAVELRVIGGAMSWTVLRPNWFFQNLTEGPLRALAEAADGTLRVPCGDAAVSFIDARDIADAAAEALLGAHGGREYDLTGPDSLTFAEVAGRCARATLPIRGYEPVDDEGFRQAAAALGWDGDYIDTVSGLFAAIASGAAADVTDDVPALLGRPAYHLDDFLLGLPPEQGR</sequence>
<dbReference type="PANTHER" id="PTHR43162:SF1">
    <property type="entry name" value="PRESTALK A DIFFERENTIATION PROTEIN A"/>
    <property type="match status" value="1"/>
</dbReference>
<evidence type="ECO:0000313" key="3">
    <source>
        <dbReference type="Proteomes" id="UP001501578"/>
    </source>
</evidence>
<accession>A0ABN1Q418</accession>